<evidence type="ECO:0000313" key="3">
    <source>
        <dbReference type="EnsemblProtists" id="EKX33266"/>
    </source>
</evidence>
<feature type="compositionally biased region" description="Acidic residues" evidence="1">
    <location>
        <begin position="468"/>
        <end position="477"/>
    </location>
</feature>
<reference evidence="4" key="2">
    <citation type="submission" date="2012-11" db="EMBL/GenBank/DDBJ databases">
        <authorList>
            <person name="Kuo A."/>
            <person name="Curtis B.A."/>
            <person name="Tanifuji G."/>
            <person name="Burki F."/>
            <person name="Gruber A."/>
            <person name="Irimia M."/>
            <person name="Maruyama S."/>
            <person name="Arias M.C."/>
            <person name="Ball S.G."/>
            <person name="Gile G.H."/>
            <person name="Hirakawa Y."/>
            <person name="Hopkins J.F."/>
            <person name="Rensing S.A."/>
            <person name="Schmutz J."/>
            <person name="Symeonidi A."/>
            <person name="Elias M."/>
            <person name="Eveleigh R.J."/>
            <person name="Herman E.K."/>
            <person name="Klute M.J."/>
            <person name="Nakayama T."/>
            <person name="Obornik M."/>
            <person name="Reyes-Prieto A."/>
            <person name="Armbrust E.V."/>
            <person name="Aves S.J."/>
            <person name="Beiko R.G."/>
            <person name="Coutinho P."/>
            <person name="Dacks J.B."/>
            <person name="Durnford D.G."/>
            <person name="Fast N.M."/>
            <person name="Green B.R."/>
            <person name="Grisdale C."/>
            <person name="Hempe F."/>
            <person name="Henrissat B."/>
            <person name="Hoppner M.P."/>
            <person name="Ishida K.-I."/>
            <person name="Kim E."/>
            <person name="Koreny L."/>
            <person name="Kroth P.G."/>
            <person name="Liu Y."/>
            <person name="Malik S.-B."/>
            <person name="Maier U.G."/>
            <person name="McRose D."/>
            <person name="Mock T."/>
            <person name="Neilson J.A."/>
            <person name="Onodera N.T."/>
            <person name="Poole A.M."/>
            <person name="Pritham E.J."/>
            <person name="Richards T.A."/>
            <person name="Rocap G."/>
            <person name="Roy S.W."/>
            <person name="Sarai C."/>
            <person name="Schaack S."/>
            <person name="Shirato S."/>
            <person name="Slamovits C.H."/>
            <person name="Spencer D.F."/>
            <person name="Suzuki S."/>
            <person name="Worden A.Z."/>
            <person name="Zauner S."/>
            <person name="Barry K."/>
            <person name="Bell C."/>
            <person name="Bharti A.K."/>
            <person name="Crow J.A."/>
            <person name="Grimwood J."/>
            <person name="Kramer R."/>
            <person name="Lindquist E."/>
            <person name="Lucas S."/>
            <person name="Salamov A."/>
            <person name="McFadden G.I."/>
            <person name="Lane C.E."/>
            <person name="Keeling P.J."/>
            <person name="Gray M.W."/>
            <person name="Grigoriev I.V."/>
            <person name="Archibald J.M."/>
        </authorList>
    </citation>
    <scope>NUCLEOTIDE SEQUENCE</scope>
    <source>
        <strain evidence="4">CCMP2712</strain>
    </source>
</reference>
<sequence>MVLQYDESVRNMLYLGERSGGHVEEADLVERVKSFTKRYPNSRTAHACRAEGGCTPDAIAEAIRSTCRQARRDLFEDSLSAWSPESKAWFMQQMKEAKQQNVETYIGTEDTEETSFISMTLLGISSMYVRHEDKLKMKLTELGLIVDSVDRDDKSIMWKAPYRPEIARADDISVTISFLRNEEAIALWQGSREYSIDGRIFRATEVSIAHDRSFKLRAKRGPWGKGGSLAELSQLLALGGMSTADIARIYQFQLISQCLAAAEGPSPKTYVAVGASTGALQQRELEWVLSCPSTASCEQTLASFRESEAMEGVHLTLVSDDAKLRETFAVELTADTFVPRGKIAKQRMVLRDREQAPSGSFRVQIKSKSSMSTGRFSRKEMEALCGGGNTSTTRVKRAMLELARRMNLKLASIEVQEDRDTLSWDGSLITLSLATKADARRLMEDMPFYLEGVLEVKLEAVGFKWSSQDEEESEEQAQEPQGQQQGAGWLELSDIDRITLEAASPSGPVDQQVLVDLSTMLLETSEEDLLAGKPIPLELDKSVGKLHDTFYSPGNVVFMTLGAWAATPSLGSKRNMLKGKAESVPGQAALDSGSYRPEIASAEEIPVTVSFLRNAQAEKLWQGREDFAIDGRKFTAVHVSIVHDRSFKIRAKRGPWGKGGSLAELTHLLTLGGMTTAEIAAVYRYQLLRQSLAAVQLQPLAGMLVAGAPGQQVHKGLGQKGFIAVGANVIWRQREVEWIVSSSCPEANDTAFRAFRESEAMEGVHLTLFSEDPKIREALAVELTADRFVSRNKLKKASRMQKKAGGKDGKEIKIIIKSTAASGRFTRKEMEGLCNGGNTSIARVKRVLLEIANRLEINVEGIDMEEDLNTKSWNGSKLCILLGSTEDARRMMKELPFYLEGAATKLEAVGFDKEPDSEAAGQRGTSDAAQRQEESEGEWLEFTDLERITMEAASPSSQEDMQLVSELSAVIEDAASLNEAGTS</sequence>
<keyword evidence="4" id="KW-1185">Reference proteome</keyword>
<dbReference type="EMBL" id="JH993149">
    <property type="protein sequence ID" value="EKX33266.1"/>
    <property type="molecule type" value="Genomic_DNA"/>
</dbReference>
<dbReference type="Proteomes" id="UP000011087">
    <property type="component" value="Unassembled WGS sequence"/>
</dbReference>
<dbReference type="RefSeq" id="XP_005820246.1">
    <property type="nucleotide sequence ID" value="XM_005820189.1"/>
</dbReference>
<reference evidence="2 4" key="1">
    <citation type="journal article" date="2012" name="Nature">
        <title>Algal genomes reveal evolutionary mosaicism and the fate of nucleomorphs.</title>
        <authorList>
            <consortium name="DOE Joint Genome Institute"/>
            <person name="Curtis B.A."/>
            <person name="Tanifuji G."/>
            <person name="Burki F."/>
            <person name="Gruber A."/>
            <person name="Irimia M."/>
            <person name="Maruyama S."/>
            <person name="Arias M.C."/>
            <person name="Ball S.G."/>
            <person name="Gile G.H."/>
            <person name="Hirakawa Y."/>
            <person name="Hopkins J.F."/>
            <person name="Kuo A."/>
            <person name="Rensing S.A."/>
            <person name="Schmutz J."/>
            <person name="Symeonidi A."/>
            <person name="Elias M."/>
            <person name="Eveleigh R.J."/>
            <person name="Herman E.K."/>
            <person name="Klute M.J."/>
            <person name="Nakayama T."/>
            <person name="Obornik M."/>
            <person name="Reyes-Prieto A."/>
            <person name="Armbrust E.V."/>
            <person name="Aves S.J."/>
            <person name="Beiko R.G."/>
            <person name="Coutinho P."/>
            <person name="Dacks J.B."/>
            <person name="Durnford D.G."/>
            <person name="Fast N.M."/>
            <person name="Green B.R."/>
            <person name="Grisdale C.J."/>
            <person name="Hempel F."/>
            <person name="Henrissat B."/>
            <person name="Hoppner M.P."/>
            <person name="Ishida K."/>
            <person name="Kim E."/>
            <person name="Koreny L."/>
            <person name="Kroth P.G."/>
            <person name="Liu Y."/>
            <person name="Malik S.B."/>
            <person name="Maier U.G."/>
            <person name="McRose D."/>
            <person name="Mock T."/>
            <person name="Neilson J.A."/>
            <person name="Onodera N.T."/>
            <person name="Poole A.M."/>
            <person name="Pritham E.J."/>
            <person name="Richards T.A."/>
            <person name="Rocap G."/>
            <person name="Roy S.W."/>
            <person name="Sarai C."/>
            <person name="Schaack S."/>
            <person name="Shirato S."/>
            <person name="Slamovits C.H."/>
            <person name="Spencer D.F."/>
            <person name="Suzuki S."/>
            <person name="Worden A.Z."/>
            <person name="Zauner S."/>
            <person name="Barry K."/>
            <person name="Bell C."/>
            <person name="Bharti A.K."/>
            <person name="Crow J.A."/>
            <person name="Grimwood J."/>
            <person name="Kramer R."/>
            <person name="Lindquist E."/>
            <person name="Lucas S."/>
            <person name="Salamov A."/>
            <person name="McFadden G.I."/>
            <person name="Lane C.E."/>
            <person name="Keeling P.J."/>
            <person name="Gray M.W."/>
            <person name="Grigoriev I.V."/>
            <person name="Archibald J.M."/>
        </authorList>
    </citation>
    <scope>NUCLEOTIDE SEQUENCE</scope>
    <source>
        <strain evidence="2 4">CCMP2712</strain>
    </source>
</reference>
<dbReference type="HOGENOM" id="CLU_316302_0_0_1"/>
<feature type="non-terminal residue" evidence="2">
    <location>
        <position position="983"/>
    </location>
</feature>
<accession>L1IAJ9</accession>
<name>L1IAJ9_GUITC</name>
<proteinExistence type="predicted"/>
<evidence type="ECO:0000256" key="1">
    <source>
        <dbReference type="SAM" id="MobiDB-lite"/>
    </source>
</evidence>
<evidence type="ECO:0000313" key="4">
    <source>
        <dbReference type="Proteomes" id="UP000011087"/>
    </source>
</evidence>
<organism evidence="2">
    <name type="scientific">Guillardia theta (strain CCMP2712)</name>
    <name type="common">Cryptophyte</name>
    <dbReference type="NCBI Taxonomy" id="905079"/>
    <lineage>
        <taxon>Eukaryota</taxon>
        <taxon>Cryptophyceae</taxon>
        <taxon>Pyrenomonadales</taxon>
        <taxon>Geminigeraceae</taxon>
        <taxon>Guillardia</taxon>
    </lineage>
</organism>
<evidence type="ECO:0000313" key="2">
    <source>
        <dbReference type="EMBL" id="EKX33266.1"/>
    </source>
</evidence>
<dbReference type="AlphaFoldDB" id="L1IAJ9"/>
<feature type="region of interest" description="Disordered" evidence="1">
    <location>
        <begin position="914"/>
        <end position="945"/>
    </location>
</feature>
<protein>
    <submittedName>
        <fullName evidence="2 3">Uncharacterized protein</fullName>
    </submittedName>
</protein>
<dbReference type="GeneID" id="17289972"/>
<feature type="region of interest" description="Disordered" evidence="1">
    <location>
        <begin position="467"/>
        <end position="486"/>
    </location>
</feature>
<reference evidence="3" key="3">
    <citation type="submission" date="2016-03" db="UniProtKB">
        <authorList>
            <consortium name="EnsemblProtists"/>
        </authorList>
    </citation>
    <scope>IDENTIFICATION</scope>
</reference>
<gene>
    <name evidence="2" type="ORF">GUITHDRAFT_120581</name>
</gene>
<dbReference type="PaxDb" id="55529-EKX33266"/>
<dbReference type="EnsemblProtists" id="EKX33266">
    <property type="protein sequence ID" value="EKX33266"/>
    <property type="gene ID" value="GUITHDRAFT_120581"/>
</dbReference>
<dbReference type="KEGG" id="gtt:GUITHDRAFT_120581"/>